<accession>A0AAD1RHP1</accession>
<name>A0AAD1RHP1_PELCU</name>
<evidence type="ECO:0000313" key="2">
    <source>
        <dbReference type="Proteomes" id="UP001295444"/>
    </source>
</evidence>
<reference evidence="1" key="1">
    <citation type="submission" date="2022-03" db="EMBL/GenBank/DDBJ databases">
        <authorList>
            <person name="Alioto T."/>
            <person name="Alioto T."/>
            <person name="Gomez Garrido J."/>
        </authorList>
    </citation>
    <scope>NUCLEOTIDE SEQUENCE</scope>
</reference>
<organism evidence="1 2">
    <name type="scientific">Pelobates cultripes</name>
    <name type="common">Western spadefoot toad</name>
    <dbReference type="NCBI Taxonomy" id="61616"/>
    <lineage>
        <taxon>Eukaryota</taxon>
        <taxon>Metazoa</taxon>
        <taxon>Chordata</taxon>
        <taxon>Craniata</taxon>
        <taxon>Vertebrata</taxon>
        <taxon>Euteleostomi</taxon>
        <taxon>Amphibia</taxon>
        <taxon>Batrachia</taxon>
        <taxon>Anura</taxon>
        <taxon>Pelobatoidea</taxon>
        <taxon>Pelobatidae</taxon>
        <taxon>Pelobates</taxon>
    </lineage>
</organism>
<dbReference type="AlphaFoldDB" id="A0AAD1RHP1"/>
<dbReference type="EMBL" id="OW240913">
    <property type="protein sequence ID" value="CAH2254448.1"/>
    <property type="molecule type" value="Genomic_DNA"/>
</dbReference>
<dbReference type="Proteomes" id="UP001295444">
    <property type="component" value="Chromosome 02"/>
</dbReference>
<evidence type="ECO:0000313" key="1">
    <source>
        <dbReference type="EMBL" id="CAH2254448.1"/>
    </source>
</evidence>
<gene>
    <name evidence="1" type="ORF">PECUL_23A047497</name>
</gene>
<keyword evidence="2" id="KW-1185">Reference proteome</keyword>
<protein>
    <submittedName>
        <fullName evidence="1">Uncharacterized protein</fullName>
    </submittedName>
</protein>
<proteinExistence type="predicted"/>
<sequence>MDLKKYIQSLTIKRHFLLHPSSPALPDSEGKTAIHQKFQPTSQFFPINSRGPFLETFEHMVDREFQSLTKKKNRPGTYNLTKKEESILKNLMERTDLVIREADKGTHIRLPNPPGHPIISGINSITANLSEFVDASLQKYAQGAPSYLKDTKSFLQELECMSGILSTAGPHWMWPHCTR</sequence>